<accession>A0A2H3JET1</accession>
<sequence>MRASCRSPWMRTSCCMRLVPWSRKGLVSGTELDFVRLLECRCVDGDARSNVRPYNKGVFCSS</sequence>
<gene>
    <name evidence="1" type="ORF">WOLCODRAFT_166125</name>
</gene>
<reference evidence="1 2" key="1">
    <citation type="journal article" date="2012" name="Science">
        <title>The Paleozoic origin of enzymatic lignin decomposition reconstructed from 31 fungal genomes.</title>
        <authorList>
            <person name="Floudas D."/>
            <person name="Binder M."/>
            <person name="Riley R."/>
            <person name="Barry K."/>
            <person name="Blanchette R.A."/>
            <person name="Henrissat B."/>
            <person name="Martinez A.T."/>
            <person name="Otillar R."/>
            <person name="Spatafora J.W."/>
            <person name="Yadav J.S."/>
            <person name="Aerts A."/>
            <person name="Benoit I."/>
            <person name="Boyd A."/>
            <person name="Carlson A."/>
            <person name="Copeland A."/>
            <person name="Coutinho P.M."/>
            <person name="de Vries R.P."/>
            <person name="Ferreira P."/>
            <person name="Findley K."/>
            <person name="Foster B."/>
            <person name="Gaskell J."/>
            <person name="Glotzer D."/>
            <person name="Gorecki P."/>
            <person name="Heitman J."/>
            <person name="Hesse C."/>
            <person name="Hori C."/>
            <person name="Igarashi K."/>
            <person name="Jurgens J.A."/>
            <person name="Kallen N."/>
            <person name="Kersten P."/>
            <person name="Kohler A."/>
            <person name="Kuees U."/>
            <person name="Kumar T.K.A."/>
            <person name="Kuo A."/>
            <person name="LaButti K."/>
            <person name="Larrondo L.F."/>
            <person name="Lindquist E."/>
            <person name="Ling A."/>
            <person name="Lombard V."/>
            <person name="Lucas S."/>
            <person name="Lundell T."/>
            <person name="Martin R."/>
            <person name="McLaughlin D.J."/>
            <person name="Morgenstern I."/>
            <person name="Morin E."/>
            <person name="Murat C."/>
            <person name="Nagy L.G."/>
            <person name="Nolan M."/>
            <person name="Ohm R.A."/>
            <person name="Patyshakuliyeva A."/>
            <person name="Rokas A."/>
            <person name="Ruiz-Duenas F.J."/>
            <person name="Sabat G."/>
            <person name="Salamov A."/>
            <person name="Samejima M."/>
            <person name="Schmutz J."/>
            <person name="Slot J.C."/>
            <person name="St John F."/>
            <person name="Stenlid J."/>
            <person name="Sun H."/>
            <person name="Sun S."/>
            <person name="Syed K."/>
            <person name="Tsang A."/>
            <person name="Wiebenga A."/>
            <person name="Young D."/>
            <person name="Pisabarro A."/>
            <person name="Eastwood D.C."/>
            <person name="Martin F."/>
            <person name="Cullen D."/>
            <person name="Grigoriev I.V."/>
            <person name="Hibbett D.S."/>
        </authorList>
    </citation>
    <scope>NUCLEOTIDE SEQUENCE [LARGE SCALE GENOMIC DNA]</scope>
    <source>
        <strain evidence="1 2">MD-104</strain>
    </source>
</reference>
<dbReference type="Proteomes" id="UP000218811">
    <property type="component" value="Unassembled WGS sequence"/>
</dbReference>
<keyword evidence="2" id="KW-1185">Reference proteome</keyword>
<dbReference type="EMBL" id="KB467843">
    <property type="protein sequence ID" value="PCH35214.1"/>
    <property type="molecule type" value="Genomic_DNA"/>
</dbReference>
<evidence type="ECO:0000313" key="2">
    <source>
        <dbReference type="Proteomes" id="UP000218811"/>
    </source>
</evidence>
<evidence type="ECO:0000313" key="1">
    <source>
        <dbReference type="EMBL" id="PCH35214.1"/>
    </source>
</evidence>
<organism evidence="1 2">
    <name type="scientific">Wolfiporia cocos (strain MD-104)</name>
    <name type="common">Brown rot fungus</name>
    <dbReference type="NCBI Taxonomy" id="742152"/>
    <lineage>
        <taxon>Eukaryota</taxon>
        <taxon>Fungi</taxon>
        <taxon>Dikarya</taxon>
        <taxon>Basidiomycota</taxon>
        <taxon>Agaricomycotina</taxon>
        <taxon>Agaricomycetes</taxon>
        <taxon>Polyporales</taxon>
        <taxon>Phaeolaceae</taxon>
        <taxon>Wolfiporia</taxon>
    </lineage>
</organism>
<name>A0A2H3JET1_WOLCO</name>
<dbReference type="AlphaFoldDB" id="A0A2H3JET1"/>
<protein>
    <submittedName>
        <fullName evidence="1">Uncharacterized protein</fullName>
    </submittedName>
</protein>
<proteinExistence type="predicted"/>